<dbReference type="InterPro" id="IPR011009">
    <property type="entry name" value="Kinase-like_dom_sf"/>
</dbReference>
<dbReference type="PANTHER" id="PTHR39179:SF3">
    <property type="entry name" value="COTS-RELATED PROTEIN"/>
    <property type="match status" value="1"/>
</dbReference>
<dbReference type="Pfam" id="PF01636">
    <property type="entry name" value="APH"/>
    <property type="match status" value="1"/>
</dbReference>
<dbReference type="SUPFAM" id="SSF56112">
    <property type="entry name" value="Protein kinase-like (PK-like)"/>
    <property type="match status" value="1"/>
</dbReference>
<reference evidence="2 3" key="1">
    <citation type="submission" date="2016-10" db="EMBL/GenBank/DDBJ databases">
        <authorList>
            <person name="de Groot N.N."/>
        </authorList>
    </citation>
    <scope>NUCLEOTIDE SEQUENCE [LARGE SCALE GENOMIC DNA]</scope>
    <source>
        <strain evidence="2 3">DSM 44778</strain>
    </source>
</reference>
<proteinExistence type="predicted"/>
<name>A0A1I3LR29_9BACL</name>
<keyword evidence="3" id="KW-1185">Reference proteome</keyword>
<dbReference type="OrthoDB" id="2986702at2"/>
<dbReference type="Gene3D" id="3.90.1200.10">
    <property type="match status" value="1"/>
</dbReference>
<accession>A0A1I3LR29</accession>
<dbReference type="STRING" id="46223.SAMN05421852_102292"/>
<organism evidence="2 3">
    <name type="scientific">Thermoflavimicrobium dichotomicum</name>
    <dbReference type="NCBI Taxonomy" id="46223"/>
    <lineage>
        <taxon>Bacteria</taxon>
        <taxon>Bacillati</taxon>
        <taxon>Bacillota</taxon>
        <taxon>Bacilli</taxon>
        <taxon>Bacillales</taxon>
        <taxon>Thermoactinomycetaceae</taxon>
        <taxon>Thermoflavimicrobium</taxon>
    </lineage>
</organism>
<feature type="domain" description="Aminoglycoside phosphotransferase" evidence="1">
    <location>
        <begin position="41"/>
        <end position="277"/>
    </location>
</feature>
<dbReference type="Proteomes" id="UP000199545">
    <property type="component" value="Unassembled WGS sequence"/>
</dbReference>
<evidence type="ECO:0000313" key="3">
    <source>
        <dbReference type="Proteomes" id="UP000199545"/>
    </source>
</evidence>
<dbReference type="AlphaFoldDB" id="A0A1I3LR29"/>
<evidence type="ECO:0000313" key="2">
    <source>
        <dbReference type="EMBL" id="SFI87152.1"/>
    </source>
</evidence>
<evidence type="ECO:0000259" key="1">
    <source>
        <dbReference type="Pfam" id="PF01636"/>
    </source>
</evidence>
<keyword evidence="2" id="KW-0167">Capsid protein</keyword>
<protein>
    <submittedName>
        <fullName evidence="2">Spore coat protein, CotS family</fullName>
    </submittedName>
</protein>
<gene>
    <name evidence="2" type="ORF">SAMN05421852_102292</name>
</gene>
<dbReference type="InterPro" id="IPR047175">
    <property type="entry name" value="CotS-like"/>
</dbReference>
<dbReference type="InterPro" id="IPR002575">
    <property type="entry name" value="Aminoglycoside_PTrfase"/>
</dbReference>
<dbReference type="GO" id="GO:0042601">
    <property type="term" value="C:endospore-forming forespore"/>
    <property type="evidence" value="ECO:0007669"/>
    <property type="project" value="TreeGrafter"/>
</dbReference>
<dbReference type="PANTHER" id="PTHR39179">
    <property type="entry name" value="SPORE COAT PROTEIN I"/>
    <property type="match status" value="1"/>
</dbReference>
<dbReference type="Gene3D" id="3.30.200.20">
    <property type="entry name" value="Phosphorylase Kinase, domain 1"/>
    <property type="match status" value="1"/>
</dbReference>
<sequence>MPEMMENVIKWTGESRLNEFLQYHYDLRIIRAKPLAGVLNIETDQGAFVLKRIRPGQKDRWQFILELGDYLEQKDVMIPKPILTKNKKPFFNGFHHRYVLLPWIDAQPVRLHHLDEWKQVSRYLAFVHQSSQDFVPTLFHRKFQQTGRWSSQFKQAHRQIELFQLAAKWTHQPTDADITWLDYATYTQGIMENLLEYFTKMGGDSVCKETAQYGNICHNNLHRGNIVSDREQQIYLVDWADVICDIRVRDLTQWLLYAYGRTGSIRVLSTILSGYQEMTPLSESEFALIYVQMLFPEQLFQVLKAIYGEQSLSLDQAKPYILAAAQKEEKKLVLLKKFVKLVKKKWKISIPEIDWIKKRKK</sequence>
<dbReference type="RefSeq" id="WP_093228120.1">
    <property type="nucleotide sequence ID" value="NZ_FORR01000002.1"/>
</dbReference>
<dbReference type="EMBL" id="FORR01000002">
    <property type="protein sequence ID" value="SFI87152.1"/>
    <property type="molecule type" value="Genomic_DNA"/>
</dbReference>
<keyword evidence="2" id="KW-0946">Virion</keyword>